<dbReference type="InterPro" id="IPR036388">
    <property type="entry name" value="WH-like_DNA-bd_sf"/>
</dbReference>
<accession>A0A2T0JIG5</accession>
<dbReference type="EMBL" id="PVMZ01000042">
    <property type="protein sequence ID" value="PRX07395.1"/>
    <property type="molecule type" value="Genomic_DNA"/>
</dbReference>
<dbReference type="SMART" id="SM00418">
    <property type="entry name" value="HTH_ARSR"/>
    <property type="match status" value="1"/>
</dbReference>
<dbReference type="InterPro" id="IPR051011">
    <property type="entry name" value="Metal_resp_trans_reg"/>
</dbReference>
<reference evidence="5 6" key="1">
    <citation type="submission" date="2018-03" db="EMBL/GenBank/DDBJ databases">
        <title>Genomic Encyclopedia of Archaeal and Bacterial Type Strains, Phase II (KMG-II): from individual species to whole genera.</title>
        <authorList>
            <person name="Goeker M."/>
        </authorList>
    </citation>
    <scope>NUCLEOTIDE SEQUENCE [LARGE SCALE GENOMIC DNA]</scope>
    <source>
        <strain evidence="5 6">DSM 43146</strain>
    </source>
</reference>
<dbReference type="CDD" id="cd00090">
    <property type="entry name" value="HTH_ARSR"/>
    <property type="match status" value="1"/>
</dbReference>
<keyword evidence="3" id="KW-0804">Transcription</keyword>
<protein>
    <submittedName>
        <fullName evidence="5">ArsR family transcriptional regulator</fullName>
    </submittedName>
</protein>
<keyword evidence="2" id="KW-0238">DNA-binding</keyword>
<feature type="domain" description="HTH arsR-type" evidence="4">
    <location>
        <begin position="14"/>
        <end position="108"/>
    </location>
</feature>
<dbReference type="RefSeq" id="WP_170154312.1">
    <property type="nucleotide sequence ID" value="NZ_BOMO01000163.1"/>
</dbReference>
<organism evidence="5 6">
    <name type="scientific">Actinoplanes italicus</name>
    <dbReference type="NCBI Taxonomy" id="113567"/>
    <lineage>
        <taxon>Bacteria</taxon>
        <taxon>Bacillati</taxon>
        <taxon>Actinomycetota</taxon>
        <taxon>Actinomycetes</taxon>
        <taxon>Micromonosporales</taxon>
        <taxon>Micromonosporaceae</taxon>
        <taxon>Actinoplanes</taxon>
    </lineage>
</organism>
<dbReference type="AlphaFoldDB" id="A0A2T0JIG5"/>
<dbReference type="PROSITE" id="PS50987">
    <property type="entry name" value="HTH_ARSR_2"/>
    <property type="match status" value="1"/>
</dbReference>
<dbReference type="Gene3D" id="1.10.10.10">
    <property type="entry name" value="Winged helix-like DNA-binding domain superfamily/Winged helix DNA-binding domain"/>
    <property type="match status" value="1"/>
</dbReference>
<evidence type="ECO:0000313" key="6">
    <source>
        <dbReference type="Proteomes" id="UP000239415"/>
    </source>
</evidence>
<dbReference type="Pfam" id="PF01022">
    <property type="entry name" value="HTH_5"/>
    <property type="match status" value="1"/>
</dbReference>
<dbReference type="Proteomes" id="UP000239415">
    <property type="component" value="Unassembled WGS sequence"/>
</dbReference>
<dbReference type="NCBIfam" id="NF033788">
    <property type="entry name" value="HTH_metalloreg"/>
    <property type="match status" value="1"/>
</dbReference>
<dbReference type="PANTHER" id="PTHR43132">
    <property type="entry name" value="ARSENICAL RESISTANCE OPERON REPRESSOR ARSR-RELATED"/>
    <property type="match status" value="1"/>
</dbReference>
<dbReference type="GO" id="GO:0003700">
    <property type="term" value="F:DNA-binding transcription factor activity"/>
    <property type="evidence" value="ECO:0007669"/>
    <property type="project" value="InterPro"/>
</dbReference>
<evidence type="ECO:0000313" key="5">
    <source>
        <dbReference type="EMBL" id="PRX07395.1"/>
    </source>
</evidence>
<dbReference type="InterPro" id="IPR036390">
    <property type="entry name" value="WH_DNA-bd_sf"/>
</dbReference>
<dbReference type="PANTHER" id="PTHR43132:SF6">
    <property type="entry name" value="HTH-TYPE TRANSCRIPTIONAL REPRESSOR CZRA"/>
    <property type="match status" value="1"/>
</dbReference>
<evidence type="ECO:0000256" key="2">
    <source>
        <dbReference type="ARBA" id="ARBA00023125"/>
    </source>
</evidence>
<dbReference type="PRINTS" id="PR00778">
    <property type="entry name" value="HTHARSR"/>
</dbReference>
<comment type="caution">
    <text evidence="5">The sequence shown here is derived from an EMBL/GenBank/DDBJ whole genome shotgun (WGS) entry which is preliminary data.</text>
</comment>
<dbReference type="InterPro" id="IPR011991">
    <property type="entry name" value="ArsR-like_HTH"/>
</dbReference>
<dbReference type="SUPFAM" id="SSF46785">
    <property type="entry name" value="Winged helix' DNA-binding domain"/>
    <property type="match status" value="1"/>
</dbReference>
<proteinExistence type="predicted"/>
<keyword evidence="1" id="KW-0805">Transcription regulation</keyword>
<evidence type="ECO:0000259" key="4">
    <source>
        <dbReference type="PROSITE" id="PS50987"/>
    </source>
</evidence>
<evidence type="ECO:0000256" key="3">
    <source>
        <dbReference type="ARBA" id="ARBA00023163"/>
    </source>
</evidence>
<keyword evidence="6" id="KW-1185">Reference proteome</keyword>
<evidence type="ECO:0000256" key="1">
    <source>
        <dbReference type="ARBA" id="ARBA00023015"/>
    </source>
</evidence>
<dbReference type="GO" id="GO:0003677">
    <property type="term" value="F:DNA binding"/>
    <property type="evidence" value="ECO:0007669"/>
    <property type="project" value="UniProtKB-KW"/>
</dbReference>
<dbReference type="InterPro" id="IPR001845">
    <property type="entry name" value="HTH_ArsR_DNA-bd_dom"/>
</dbReference>
<gene>
    <name evidence="5" type="ORF">CLV67_14270</name>
</gene>
<name>A0A2T0JIG5_9ACTN</name>
<sequence length="108" mass="11403">MSADLVSPFAVADFNADDAAVLATHLKVLADPTRLRILGLLRQQGPLRGADLVPLLGLSQPTVSHQLAILRDAGLIEDRKAGRDTVRVLCVDACVRLATLINPTGGGR</sequence>